<evidence type="ECO:0000256" key="1">
    <source>
        <dbReference type="SAM" id="Phobius"/>
    </source>
</evidence>
<gene>
    <name evidence="2" type="ORF">D6Z83_14330</name>
    <name evidence="3" type="ORF">EBE87_01425</name>
</gene>
<comment type="caution">
    <text evidence="2">The sequence shown here is derived from an EMBL/GenBank/DDBJ whole genome shotgun (WGS) entry which is preliminary data.</text>
</comment>
<dbReference type="Proteomes" id="UP000274097">
    <property type="component" value="Unassembled WGS sequence"/>
</dbReference>
<keyword evidence="4" id="KW-1185">Reference proteome</keyword>
<keyword evidence="1" id="KW-0812">Transmembrane</keyword>
<dbReference type="AlphaFoldDB" id="A0A3A9JBI1"/>
<dbReference type="InParanoid" id="A0A3A9JBI1"/>
<evidence type="ECO:0000313" key="5">
    <source>
        <dbReference type="Proteomes" id="UP000278036"/>
    </source>
</evidence>
<proteinExistence type="predicted"/>
<name>A0A3A9JBI1_9PROT</name>
<dbReference type="RefSeq" id="WP_120638974.1">
    <property type="nucleotide sequence ID" value="NZ_RAQU01000084.1"/>
</dbReference>
<sequence length="66" mass="6962">MTDDTLPTPASRGEMQARLDLSLGRAVSLRSMARATPEGLMSVGVLVSLILLSTAVLVRAAKRPGR</sequence>
<feature type="transmembrane region" description="Helical" evidence="1">
    <location>
        <begin position="39"/>
        <end position="58"/>
    </location>
</feature>
<dbReference type="EMBL" id="RFLX01000001">
    <property type="protein sequence ID" value="RMI27065.1"/>
    <property type="molecule type" value="Genomic_DNA"/>
</dbReference>
<reference evidence="2 5" key="1">
    <citation type="submission" date="2018-09" db="EMBL/GenBank/DDBJ databases">
        <title>Roseomonas sp. nov., isolated from feces of Tibetan antelopes in the Qinghai-Tibet plateau, China.</title>
        <authorList>
            <person name="Tian Z."/>
        </authorList>
    </citation>
    <scope>NUCLEOTIDE SEQUENCE [LARGE SCALE GENOMIC DNA]</scope>
    <source>
        <strain evidence="3 4">Z23</strain>
        <strain evidence="2 5">Z24</strain>
    </source>
</reference>
<protein>
    <submittedName>
        <fullName evidence="2">Uncharacterized protein</fullName>
    </submittedName>
</protein>
<evidence type="ECO:0000313" key="2">
    <source>
        <dbReference type="EMBL" id="RKK03480.1"/>
    </source>
</evidence>
<accession>A0A3A9JBI1</accession>
<evidence type="ECO:0000313" key="4">
    <source>
        <dbReference type="Proteomes" id="UP000274097"/>
    </source>
</evidence>
<dbReference type="EMBL" id="RAQU01000084">
    <property type="protein sequence ID" value="RKK03480.1"/>
    <property type="molecule type" value="Genomic_DNA"/>
</dbReference>
<keyword evidence="1" id="KW-0472">Membrane</keyword>
<dbReference type="Proteomes" id="UP000278036">
    <property type="component" value="Unassembled WGS sequence"/>
</dbReference>
<keyword evidence="1" id="KW-1133">Transmembrane helix</keyword>
<evidence type="ECO:0000313" key="3">
    <source>
        <dbReference type="EMBL" id="RMI27065.1"/>
    </source>
</evidence>
<organism evidence="2 5">
    <name type="scientific">Teichococcus wenyumeiae</name>
    <dbReference type="NCBI Taxonomy" id="2478470"/>
    <lineage>
        <taxon>Bacteria</taxon>
        <taxon>Pseudomonadati</taxon>
        <taxon>Pseudomonadota</taxon>
        <taxon>Alphaproteobacteria</taxon>
        <taxon>Acetobacterales</taxon>
        <taxon>Roseomonadaceae</taxon>
        <taxon>Roseomonas</taxon>
    </lineage>
</organism>